<dbReference type="WBParaSite" id="maker-uti_cns_0017417-snap-gene-0.2-mRNA-1">
    <property type="protein sequence ID" value="maker-uti_cns_0017417-snap-gene-0.2-mRNA-1"/>
    <property type="gene ID" value="maker-uti_cns_0017417-snap-gene-0.2"/>
</dbReference>
<name>A0A1I8IVJ7_9PLAT</name>
<dbReference type="Proteomes" id="UP000095280">
    <property type="component" value="Unplaced"/>
</dbReference>
<organism evidence="2 3">
    <name type="scientific">Macrostomum lignano</name>
    <dbReference type="NCBI Taxonomy" id="282301"/>
    <lineage>
        <taxon>Eukaryota</taxon>
        <taxon>Metazoa</taxon>
        <taxon>Spiralia</taxon>
        <taxon>Lophotrochozoa</taxon>
        <taxon>Platyhelminthes</taxon>
        <taxon>Rhabditophora</taxon>
        <taxon>Macrostomorpha</taxon>
        <taxon>Macrostomida</taxon>
        <taxon>Macrostomidae</taxon>
        <taxon>Macrostomum</taxon>
    </lineage>
</organism>
<keyword evidence="2" id="KW-1185">Reference proteome</keyword>
<accession>A0A1I8IVJ7</accession>
<evidence type="ECO:0000256" key="1">
    <source>
        <dbReference type="SAM" id="MobiDB-lite"/>
    </source>
</evidence>
<sequence length="135" mass="14869">EAAPAPAATATESVWKNTLRRNCLWGVALEVVDQLLHCLSAAVEAGPNKGVGYRSHRRSCRTAPNLEAATDLTSSSTQHQRQHRSSLSSSEEDEQQQQQLMNSYGWDDSGFDTFSEIGQDRRHPAAIDAKVKSFL</sequence>
<protein>
    <submittedName>
        <fullName evidence="3">GIT1_C domain-containing protein</fullName>
    </submittedName>
</protein>
<dbReference type="AlphaFoldDB" id="A0A1I8IVJ7"/>
<evidence type="ECO:0000313" key="3">
    <source>
        <dbReference type="WBParaSite" id="maker-uti_cns_0017417-snap-gene-0.2-mRNA-1"/>
    </source>
</evidence>
<reference evidence="3" key="1">
    <citation type="submission" date="2016-11" db="UniProtKB">
        <authorList>
            <consortium name="WormBaseParasite"/>
        </authorList>
    </citation>
    <scope>IDENTIFICATION</scope>
</reference>
<feature type="region of interest" description="Disordered" evidence="1">
    <location>
        <begin position="66"/>
        <end position="119"/>
    </location>
</feature>
<evidence type="ECO:0000313" key="2">
    <source>
        <dbReference type="Proteomes" id="UP000095280"/>
    </source>
</evidence>
<proteinExistence type="predicted"/>
<feature type="compositionally biased region" description="Low complexity" evidence="1">
    <location>
        <begin position="72"/>
        <end position="89"/>
    </location>
</feature>